<dbReference type="NCBIfam" id="NF007041">
    <property type="entry name" value="PRK09496.3-4"/>
    <property type="match status" value="1"/>
</dbReference>
<dbReference type="EMBL" id="LT907975">
    <property type="protein sequence ID" value="SOB57702.1"/>
    <property type="molecule type" value="Genomic_DNA"/>
</dbReference>
<evidence type="ECO:0000256" key="3">
    <source>
        <dbReference type="ARBA" id="ARBA00022538"/>
    </source>
</evidence>
<gene>
    <name evidence="9" type="ORF">DPRO_0815</name>
</gene>
<keyword evidence="3" id="KW-0633">Potassium transport</keyword>
<evidence type="ECO:0000256" key="5">
    <source>
        <dbReference type="ARBA" id="ARBA00023027"/>
    </source>
</evidence>
<dbReference type="AlphaFoldDB" id="A0A2C8F5P0"/>
<dbReference type="Proteomes" id="UP000219215">
    <property type="component" value="Chromosome DPRO"/>
</dbReference>
<dbReference type="Gene3D" id="3.30.70.1450">
    <property type="entry name" value="Regulator of K+ conductance, C-terminal domain"/>
    <property type="match status" value="2"/>
</dbReference>
<keyword evidence="2" id="KW-0813">Transport</keyword>
<sequence length="456" mass="50401">MRIIIIGAGEVGYHIARRLAVENKEVVVIDTSSEALRKLAEASDVQTIRGSGSSPKVLEDAGIARADIFLAVTDSDEINLIACFFANMLGGEKVTKLARIRGSMYTNYKGLLMDKGAGITKIINPDEEVVNSVLRLMSVPGAVEINEFAGGKIRLIGMKLPEDSPIVGMQLMHLRDRIGEDLGLVIAALVRDGELIIPSGLDEVKKGDIVYFVCDIRDQDQIVERLGIDTEPVREVMIIGGGNIGYKLAKALDNKFYHTRLLENREKRCRFLSERLDRPIVLMGDSTDQDILREENIQDMDMVIAVTGDEETNILTCLLAKSLGAKRTVTRVNNFGYMPLIEPIGIDYVVCPRQSAINSLLHFIRRGRIISSVNIRGEEAEALEVIAVEGSPIVGKEVKDINFPRGCLILCFQRGDEVVIPRGDTVIEPEDKLIIISTRQNIPKVEKVLTTSVEFF</sequence>
<reference evidence="10" key="1">
    <citation type="submission" date="2017-09" db="EMBL/GenBank/DDBJ databases">
        <authorList>
            <person name="Regsiter A."/>
            <person name="William W."/>
        </authorList>
    </citation>
    <scope>NUCLEOTIDE SEQUENCE [LARGE SCALE GENOMIC DNA]</scope>
    <source>
        <strain evidence="10">500-1</strain>
    </source>
</reference>
<dbReference type="Gene3D" id="3.40.50.720">
    <property type="entry name" value="NAD(P)-binding Rossmann-like Domain"/>
    <property type="match status" value="2"/>
</dbReference>
<evidence type="ECO:0000313" key="10">
    <source>
        <dbReference type="Proteomes" id="UP000219215"/>
    </source>
</evidence>
<feature type="domain" description="RCK N-terminal" evidence="7">
    <location>
        <begin position="233"/>
        <end position="350"/>
    </location>
</feature>
<keyword evidence="6" id="KW-0406">Ion transport</keyword>
<dbReference type="GO" id="GO:0005886">
    <property type="term" value="C:plasma membrane"/>
    <property type="evidence" value="ECO:0007669"/>
    <property type="project" value="InterPro"/>
</dbReference>
<dbReference type="OrthoDB" id="9775180at2"/>
<evidence type="ECO:0000256" key="6">
    <source>
        <dbReference type="ARBA" id="ARBA00023065"/>
    </source>
</evidence>
<dbReference type="InterPro" id="IPR003148">
    <property type="entry name" value="RCK_N"/>
</dbReference>
<feature type="domain" description="RCK N-terminal" evidence="7">
    <location>
        <begin position="1"/>
        <end position="123"/>
    </location>
</feature>
<dbReference type="NCBIfam" id="NF007032">
    <property type="entry name" value="PRK09496.1-4"/>
    <property type="match status" value="1"/>
</dbReference>
<feature type="domain" description="RCK C-terminal" evidence="8">
    <location>
        <begin position="370"/>
        <end position="451"/>
    </location>
</feature>
<name>A0A2C8F5P0_9BACT</name>
<dbReference type="GO" id="GO:0015079">
    <property type="term" value="F:potassium ion transmembrane transporter activity"/>
    <property type="evidence" value="ECO:0007669"/>
    <property type="project" value="InterPro"/>
</dbReference>
<evidence type="ECO:0000256" key="4">
    <source>
        <dbReference type="ARBA" id="ARBA00022958"/>
    </source>
</evidence>
<dbReference type="RefSeq" id="WP_097010910.1">
    <property type="nucleotide sequence ID" value="NZ_LT907975.1"/>
</dbReference>
<dbReference type="NCBIfam" id="NF007039">
    <property type="entry name" value="PRK09496.3-2"/>
    <property type="match status" value="1"/>
</dbReference>
<evidence type="ECO:0000256" key="2">
    <source>
        <dbReference type="ARBA" id="ARBA00022448"/>
    </source>
</evidence>
<evidence type="ECO:0000256" key="1">
    <source>
        <dbReference type="ARBA" id="ARBA00017378"/>
    </source>
</evidence>
<evidence type="ECO:0000259" key="8">
    <source>
        <dbReference type="PROSITE" id="PS51202"/>
    </source>
</evidence>
<keyword evidence="4" id="KW-0630">Potassium</keyword>
<dbReference type="PROSITE" id="PS51202">
    <property type="entry name" value="RCK_C"/>
    <property type="match status" value="2"/>
</dbReference>
<feature type="domain" description="RCK C-terminal" evidence="8">
    <location>
        <begin position="143"/>
        <end position="229"/>
    </location>
</feature>
<dbReference type="Pfam" id="PF02254">
    <property type="entry name" value="TrkA_N"/>
    <property type="match status" value="2"/>
</dbReference>
<evidence type="ECO:0000313" key="9">
    <source>
        <dbReference type="EMBL" id="SOB57702.1"/>
    </source>
</evidence>
<accession>A0A2C8F5P0</accession>
<dbReference type="InterPro" id="IPR036721">
    <property type="entry name" value="RCK_C_sf"/>
</dbReference>
<dbReference type="PANTHER" id="PTHR43833">
    <property type="entry name" value="POTASSIUM CHANNEL PROTEIN 2-RELATED-RELATED"/>
    <property type="match status" value="1"/>
</dbReference>
<evidence type="ECO:0000259" key="7">
    <source>
        <dbReference type="PROSITE" id="PS51201"/>
    </source>
</evidence>
<protein>
    <recommendedName>
        <fullName evidence="1">Trk system potassium uptake protein TrkA</fullName>
    </recommendedName>
</protein>
<dbReference type="InterPro" id="IPR036291">
    <property type="entry name" value="NAD(P)-bd_dom_sf"/>
</dbReference>
<dbReference type="SUPFAM" id="SSF116726">
    <property type="entry name" value="TrkA C-terminal domain-like"/>
    <property type="match status" value="2"/>
</dbReference>
<keyword evidence="10" id="KW-1185">Reference proteome</keyword>
<keyword evidence="5" id="KW-0520">NAD</keyword>
<dbReference type="InterPro" id="IPR050721">
    <property type="entry name" value="Trk_Ktr_HKT_K-transport"/>
</dbReference>
<dbReference type="PANTHER" id="PTHR43833:SF5">
    <property type="entry name" value="TRK SYSTEM POTASSIUM UPTAKE PROTEIN TRKA"/>
    <property type="match status" value="1"/>
</dbReference>
<dbReference type="InterPro" id="IPR006037">
    <property type="entry name" value="RCK_C"/>
</dbReference>
<dbReference type="InterPro" id="IPR006036">
    <property type="entry name" value="K_uptake_TrkA"/>
</dbReference>
<organism evidence="9 10">
    <name type="scientific">Pseudodesulfovibrio profundus</name>
    <dbReference type="NCBI Taxonomy" id="57320"/>
    <lineage>
        <taxon>Bacteria</taxon>
        <taxon>Pseudomonadati</taxon>
        <taxon>Thermodesulfobacteriota</taxon>
        <taxon>Desulfovibrionia</taxon>
        <taxon>Desulfovibrionales</taxon>
        <taxon>Desulfovibrionaceae</taxon>
    </lineage>
</organism>
<dbReference type="KEGG" id="pprf:DPRO_0815"/>
<dbReference type="PROSITE" id="PS51201">
    <property type="entry name" value="RCK_N"/>
    <property type="match status" value="2"/>
</dbReference>
<dbReference type="SUPFAM" id="SSF51735">
    <property type="entry name" value="NAD(P)-binding Rossmann-fold domains"/>
    <property type="match status" value="2"/>
</dbReference>
<dbReference type="NCBIfam" id="NF007031">
    <property type="entry name" value="PRK09496.1-2"/>
    <property type="match status" value="1"/>
</dbReference>
<proteinExistence type="predicted"/>
<dbReference type="Pfam" id="PF02080">
    <property type="entry name" value="TrkA_C"/>
    <property type="match status" value="2"/>
</dbReference>
<dbReference type="PRINTS" id="PR00335">
    <property type="entry name" value="KUPTAKETRKA"/>
</dbReference>